<dbReference type="AlphaFoldDB" id="A0A378XZA1"/>
<organism evidence="1 2">
    <name type="scientific">Paenibacillus polymyxa</name>
    <name type="common">Bacillus polymyxa</name>
    <dbReference type="NCBI Taxonomy" id="1406"/>
    <lineage>
        <taxon>Bacteria</taxon>
        <taxon>Bacillati</taxon>
        <taxon>Bacillota</taxon>
        <taxon>Bacilli</taxon>
        <taxon>Bacillales</taxon>
        <taxon>Paenibacillaceae</taxon>
        <taxon>Paenibacillus</taxon>
    </lineage>
</organism>
<dbReference type="RefSeq" id="WP_019687667.1">
    <property type="nucleotide sequence ID" value="NZ_CP036496.1"/>
</dbReference>
<name>A0A378XZA1_PAEPO</name>
<proteinExistence type="predicted"/>
<reference evidence="1 2" key="1">
    <citation type="submission" date="2018-06" db="EMBL/GenBank/DDBJ databases">
        <authorList>
            <consortium name="Pathogen Informatics"/>
            <person name="Doyle S."/>
        </authorList>
    </citation>
    <scope>NUCLEOTIDE SEQUENCE [LARGE SCALE GENOMIC DNA]</scope>
    <source>
        <strain evidence="1 2">NCTC10343</strain>
    </source>
</reference>
<protein>
    <submittedName>
        <fullName evidence="1">Uncharacterized protein</fullName>
    </submittedName>
</protein>
<dbReference type="EMBL" id="UGSC01000001">
    <property type="protein sequence ID" value="SUA70275.1"/>
    <property type="molecule type" value="Genomic_DNA"/>
</dbReference>
<gene>
    <name evidence="1" type="ORF">NCTC10343_03146</name>
</gene>
<accession>A0A378XZA1</accession>
<sequence length="127" mass="14811">MGKIITRLMIETAYEYSRKVFHNEMDLGSALNSISLLSGMHRGTALSHISDFCSMMKGEGYRSKITADATKYYLLNIHNDYDKEYFNKALKAVKLHIKNYKKEKQKNLIRLRIVVDEFEKEKLVTKV</sequence>
<evidence type="ECO:0000313" key="2">
    <source>
        <dbReference type="Proteomes" id="UP000254400"/>
    </source>
</evidence>
<evidence type="ECO:0000313" key="1">
    <source>
        <dbReference type="EMBL" id="SUA70275.1"/>
    </source>
</evidence>
<dbReference type="GeneID" id="93346500"/>
<dbReference type="Proteomes" id="UP000254400">
    <property type="component" value="Unassembled WGS sequence"/>
</dbReference>